<evidence type="ECO:0000313" key="2">
    <source>
        <dbReference type="Proteomes" id="UP001241377"/>
    </source>
</evidence>
<dbReference type="Proteomes" id="UP001241377">
    <property type="component" value="Unassembled WGS sequence"/>
</dbReference>
<reference evidence="1" key="1">
    <citation type="submission" date="2023-04" db="EMBL/GenBank/DDBJ databases">
        <title>Draft Genome sequencing of Naganishia species isolated from polar environments using Oxford Nanopore Technology.</title>
        <authorList>
            <person name="Leo P."/>
            <person name="Venkateswaran K."/>
        </authorList>
    </citation>
    <scope>NUCLEOTIDE SEQUENCE</scope>
    <source>
        <strain evidence="1">MNA-CCFEE 5261</strain>
    </source>
</reference>
<accession>A0ACC2V6X0</accession>
<name>A0ACC2V6X0_9TREE</name>
<dbReference type="EMBL" id="JASBWR010000107">
    <property type="protein sequence ID" value="KAJ9094865.1"/>
    <property type="molecule type" value="Genomic_DNA"/>
</dbReference>
<comment type="caution">
    <text evidence="1">The sequence shown here is derived from an EMBL/GenBank/DDBJ whole genome shotgun (WGS) entry which is preliminary data.</text>
</comment>
<protein>
    <submittedName>
        <fullName evidence="1">Uncharacterized protein</fullName>
    </submittedName>
</protein>
<proteinExistence type="predicted"/>
<gene>
    <name evidence="1" type="ORF">QFC19_007794</name>
</gene>
<sequence length="267" mass="29737">MKAVDHPHVRDVWAKKYPVDMWDQVPAAGANKTMAIFEMLTGYEVEPKSKSDYSDAKALMDDLKGSSLEPGMESGKGIDANPTIIYDQDGGMRPLIWNLEGDSSNFTAADFPVRLLDCRNAGTMNKTWIQQLEAKRYYAQYRNNTAYTGDLEAHDRFKSEQTLFDDMSWIVRLADKRSLNFTEGIENIKPDAATFGSYFYENVMPMKYYSNMDNTTLNISESNTQAPNNTDASNITITGYNTEAKNTTDGGNATANGEQSPDTSGGQ</sequence>
<keyword evidence="2" id="KW-1185">Reference proteome</keyword>
<evidence type="ECO:0000313" key="1">
    <source>
        <dbReference type="EMBL" id="KAJ9094865.1"/>
    </source>
</evidence>
<organism evidence="1 2">
    <name type="scientific">Naganishia cerealis</name>
    <dbReference type="NCBI Taxonomy" id="610337"/>
    <lineage>
        <taxon>Eukaryota</taxon>
        <taxon>Fungi</taxon>
        <taxon>Dikarya</taxon>
        <taxon>Basidiomycota</taxon>
        <taxon>Agaricomycotina</taxon>
        <taxon>Tremellomycetes</taxon>
        <taxon>Filobasidiales</taxon>
        <taxon>Filobasidiaceae</taxon>
        <taxon>Naganishia</taxon>
    </lineage>
</organism>